<evidence type="ECO:0000256" key="2">
    <source>
        <dbReference type="SAM" id="MobiDB-lite"/>
    </source>
</evidence>
<feature type="region of interest" description="Disordered" evidence="2">
    <location>
        <begin position="243"/>
        <end position="262"/>
    </location>
</feature>
<evidence type="ECO:0000256" key="1">
    <source>
        <dbReference type="SAM" id="Coils"/>
    </source>
</evidence>
<sequence>MKLVFDFDKIKNRLRLDSVQLRDEHSKVQLDLKNALEVKLAKEGEVSILRKNIEKTSQSHAAQLAQIKFEKEKAESKQAQMQKEMKEEVERLRTQYMFKQQELESAIRRPTVPASVRAKKMVREFPSTPLAIPSGMSSWNRGGSQNVALRGSFEETPVRPSRVVPVSKASPSRIRRSPEKTRKSAMLPGFENAFETSTPLRSQQVRILDNKGKGRIDDDSMVFGVGLGPNFSQSIPVLSQFQVPGQGKQDTEPNQADAIPPALPEQSQMNHEEMDVVGLAEGEDVDVLEPINLKAQLCRIILTHHHPSTKRITFQQLLSSSQFVNTTNHYSSSCARILEIIASSSRSDDYQESIEVVSGSLLSILVVVSESQDLLSMAILFDLLSELVLSLPGFQSSLLSSTMPLNNETASITIVDLLCKCVIDHLEPNKTPTHREEFASGLISLLDSLCFRLPSVALEKVDVIARNRNVFMILFHPSQPMQLIERASRLLVLLSTHHDFSKILLNQPGTHNVSGSDESVKDIFIERLCYHLIDPNRPQEAYKIHILVYFTQLSISHPDAHVVLITSYVLIPSLILYISHLTTPLWEDDGTLASSSSATTSLIRASNQSTLLLHHLIFRTDPSLNLRHKLQHAPHRPFNSISHIFIVTFGRLSYCEAPSWVEGEMRQELEYIAEISRDILELVVDGPEGDSVWAAFQTEPDEESTMDEEEMEAQLVGVDL</sequence>
<accession>A0A0C3BU45</accession>
<organism evidence="3 4">
    <name type="scientific">Hebeloma cylindrosporum</name>
    <dbReference type="NCBI Taxonomy" id="76867"/>
    <lineage>
        <taxon>Eukaryota</taxon>
        <taxon>Fungi</taxon>
        <taxon>Dikarya</taxon>
        <taxon>Basidiomycota</taxon>
        <taxon>Agaricomycotina</taxon>
        <taxon>Agaricomycetes</taxon>
        <taxon>Agaricomycetidae</taxon>
        <taxon>Agaricales</taxon>
        <taxon>Agaricineae</taxon>
        <taxon>Hymenogastraceae</taxon>
        <taxon>Hebeloma</taxon>
    </lineage>
</organism>
<proteinExistence type="predicted"/>
<feature type="coiled-coil region" evidence="1">
    <location>
        <begin position="64"/>
        <end position="109"/>
    </location>
</feature>
<dbReference type="OrthoDB" id="3366922at2759"/>
<dbReference type="HOGENOM" id="CLU_009272_0_0_1"/>
<feature type="compositionally biased region" description="Low complexity" evidence="2">
    <location>
        <begin position="160"/>
        <end position="172"/>
    </location>
</feature>
<evidence type="ECO:0000313" key="3">
    <source>
        <dbReference type="EMBL" id="KIM40185.1"/>
    </source>
</evidence>
<dbReference type="InterPro" id="IPR033349">
    <property type="entry name" value="ATRIP"/>
</dbReference>
<dbReference type="EMBL" id="KN831783">
    <property type="protein sequence ID" value="KIM40185.1"/>
    <property type="molecule type" value="Genomic_DNA"/>
</dbReference>
<reference evidence="4" key="2">
    <citation type="submission" date="2015-01" db="EMBL/GenBank/DDBJ databases">
        <title>Evolutionary Origins and Diversification of the Mycorrhizal Mutualists.</title>
        <authorList>
            <consortium name="DOE Joint Genome Institute"/>
            <consortium name="Mycorrhizal Genomics Consortium"/>
            <person name="Kohler A."/>
            <person name="Kuo A."/>
            <person name="Nagy L.G."/>
            <person name="Floudas D."/>
            <person name="Copeland A."/>
            <person name="Barry K.W."/>
            <person name="Cichocki N."/>
            <person name="Veneault-Fourrey C."/>
            <person name="LaButti K."/>
            <person name="Lindquist E.A."/>
            <person name="Lipzen A."/>
            <person name="Lundell T."/>
            <person name="Morin E."/>
            <person name="Murat C."/>
            <person name="Riley R."/>
            <person name="Ohm R."/>
            <person name="Sun H."/>
            <person name="Tunlid A."/>
            <person name="Henrissat B."/>
            <person name="Grigoriev I.V."/>
            <person name="Hibbett D.S."/>
            <person name="Martin F."/>
        </authorList>
    </citation>
    <scope>NUCLEOTIDE SEQUENCE [LARGE SCALE GENOMIC DNA]</scope>
    <source>
        <strain evidence="4">h7</strain>
    </source>
</reference>
<gene>
    <name evidence="3" type="ORF">M413DRAFT_173431</name>
</gene>
<evidence type="ECO:0000313" key="4">
    <source>
        <dbReference type="Proteomes" id="UP000053424"/>
    </source>
</evidence>
<keyword evidence="4" id="KW-1185">Reference proteome</keyword>
<feature type="region of interest" description="Disordered" evidence="2">
    <location>
        <begin position="160"/>
        <end position="183"/>
    </location>
</feature>
<dbReference type="PANTHER" id="PTHR28594:SF1">
    <property type="entry name" value="ATR-INTERACTING PROTEIN"/>
    <property type="match status" value="1"/>
</dbReference>
<dbReference type="Proteomes" id="UP000053424">
    <property type="component" value="Unassembled WGS sequence"/>
</dbReference>
<dbReference type="AlphaFoldDB" id="A0A0C3BU45"/>
<protein>
    <submittedName>
        <fullName evidence="3">Uncharacterized protein</fullName>
    </submittedName>
</protein>
<dbReference type="GO" id="GO:0000077">
    <property type="term" value="P:DNA damage checkpoint signaling"/>
    <property type="evidence" value="ECO:0007669"/>
    <property type="project" value="InterPro"/>
</dbReference>
<name>A0A0C3BU45_HEBCY</name>
<reference evidence="3 4" key="1">
    <citation type="submission" date="2014-04" db="EMBL/GenBank/DDBJ databases">
        <authorList>
            <consortium name="DOE Joint Genome Institute"/>
            <person name="Kuo A."/>
            <person name="Gay G."/>
            <person name="Dore J."/>
            <person name="Kohler A."/>
            <person name="Nagy L.G."/>
            <person name="Floudas D."/>
            <person name="Copeland A."/>
            <person name="Barry K.W."/>
            <person name="Cichocki N."/>
            <person name="Veneault-Fourrey C."/>
            <person name="LaButti K."/>
            <person name="Lindquist E.A."/>
            <person name="Lipzen A."/>
            <person name="Lundell T."/>
            <person name="Morin E."/>
            <person name="Murat C."/>
            <person name="Sun H."/>
            <person name="Tunlid A."/>
            <person name="Henrissat B."/>
            <person name="Grigoriev I.V."/>
            <person name="Hibbett D.S."/>
            <person name="Martin F."/>
            <person name="Nordberg H.P."/>
            <person name="Cantor M.N."/>
            <person name="Hua S.X."/>
        </authorList>
    </citation>
    <scope>NUCLEOTIDE SEQUENCE [LARGE SCALE GENOMIC DNA]</scope>
    <source>
        <strain evidence="4">h7</strain>
    </source>
</reference>
<keyword evidence="1" id="KW-0175">Coiled coil</keyword>
<dbReference type="PANTHER" id="PTHR28594">
    <property type="entry name" value="ATR-INTERACTING PROTEIN"/>
    <property type="match status" value="1"/>
</dbReference>